<accession>A0AC34FRI3</accession>
<organism evidence="1 2">
    <name type="scientific">Panagrolaimus sp. ES5</name>
    <dbReference type="NCBI Taxonomy" id="591445"/>
    <lineage>
        <taxon>Eukaryota</taxon>
        <taxon>Metazoa</taxon>
        <taxon>Ecdysozoa</taxon>
        <taxon>Nematoda</taxon>
        <taxon>Chromadorea</taxon>
        <taxon>Rhabditida</taxon>
        <taxon>Tylenchina</taxon>
        <taxon>Panagrolaimomorpha</taxon>
        <taxon>Panagrolaimoidea</taxon>
        <taxon>Panagrolaimidae</taxon>
        <taxon>Panagrolaimus</taxon>
    </lineage>
</organism>
<sequence length="471" mass="55091">MLMSIDSVCFLACDARIDFCSFLTVILLSDQNALEENNANHREELDLAAANFNASPVGVADVRPSESDNNILQQILKNLHLHEQQKPPKFQFWNTQPVPKLGEIVTENTFINHPVPKEQVQQKAFDLPNGLFWSDIDLTNPEERNELYNFLYSNYVEDDDNMFRFDYSADFLQWALMPPGWQKEWHCGFRDGKNNNELVGFISAVPCHLQVYDKSFKCIEINFLCIHKEYRLKRLTPILFKEIFRRANLRGIFQGTFTGANVIPKPIARCRYWHRSLNPKKLIETEFSVFRKNMTMTKTIELYKVPENLLHNFVPLEKKHLKSAYILLMNQLKNFKLYPCFTEDEFGHFLLPRENIIYSYVLIDEKQNVTDLCSFFNLPMTVLQHSKHNHLKSAYSFYNVATTILFKDLMQNSLIMAKKANFDVFNALDILENKTVFKELKFEAGDGVLHYYLYNWKCPDLASNEVALVLQ</sequence>
<evidence type="ECO:0000313" key="1">
    <source>
        <dbReference type="Proteomes" id="UP000887579"/>
    </source>
</evidence>
<dbReference type="Proteomes" id="UP000887579">
    <property type="component" value="Unplaced"/>
</dbReference>
<protein>
    <submittedName>
        <fullName evidence="2">Glycylpeptide N-tetradecanoyltransferase</fullName>
    </submittedName>
</protein>
<proteinExistence type="predicted"/>
<evidence type="ECO:0000313" key="2">
    <source>
        <dbReference type="WBParaSite" id="ES5_v2.g20041.t1"/>
    </source>
</evidence>
<reference evidence="2" key="1">
    <citation type="submission" date="2022-11" db="UniProtKB">
        <authorList>
            <consortium name="WormBaseParasite"/>
        </authorList>
    </citation>
    <scope>IDENTIFICATION</scope>
</reference>
<dbReference type="WBParaSite" id="ES5_v2.g20041.t1">
    <property type="protein sequence ID" value="ES5_v2.g20041.t1"/>
    <property type="gene ID" value="ES5_v2.g20041"/>
</dbReference>
<name>A0AC34FRI3_9BILA</name>